<feature type="region of interest" description="Disordered" evidence="1">
    <location>
        <begin position="45"/>
        <end position="68"/>
    </location>
</feature>
<sequence length="68" mass="7740">MSDQQWFYCLKHGTVEPPEGCRADDRLGPYPDRETAARALEIARERTAAADESDREWDERGSDSDPGR</sequence>
<evidence type="ECO:0008006" key="4">
    <source>
        <dbReference type="Google" id="ProtNLM"/>
    </source>
</evidence>
<accession>A0ABW4FB44</accession>
<evidence type="ECO:0000313" key="3">
    <source>
        <dbReference type="Proteomes" id="UP001597114"/>
    </source>
</evidence>
<gene>
    <name evidence="2" type="ORF">ACFSJD_42510</name>
</gene>
<dbReference type="Proteomes" id="UP001597114">
    <property type="component" value="Unassembled WGS sequence"/>
</dbReference>
<dbReference type="EMBL" id="JBHUCO010000078">
    <property type="protein sequence ID" value="MFD1524222.1"/>
    <property type="molecule type" value="Genomic_DNA"/>
</dbReference>
<proteinExistence type="predicted"/>
<keyword evidence="3" id="KW-1185">Reference proteome</keyword>
<comment type="caution">
    <text evidence="2">The sequence shown here is derived from an EMBL/GenBank/DDBJ whole genome shotgun (WGS) entry which is preliminary data.</text>
</comment>
<evidence type="ECO:0000256" key="1">
    <source>
        <dbReference type="SAM" id="MobiDB-lite"/>
    </source>
</evidence>
<feature type="compositionally biased region" description="Basic and acidic residues" evidence="1">
    <location>
        <begin position="57"/>
        <end position="68"/>
    </location>
</feature>
<organism evidence="2 3">
    <name type="scientific">Pseudonocardia yunnanensis</name>
    <dbReference type="NCBI Taxonomy" id="58107"/>
    <lineage>
        <taxon>Bacteria</taxon>
        <taxon>Bacillati</taxon>
        <taxon>Actinomycetota</taxon>
        <taxon>Actinomycetes</taxon>
        <taxon>Pseudonocardiales</taxon>
        <taxon>Pseudonocardiaceae</taxon>
        <taxon>Pseudonocardia</taxon>
    </lineage>
</organism>
<reference evidence="3" key="1">
    <citation type="journal article" date="2019" name="Int. J. Syst. Evol. Microbiol.">
        <title>The Global Catalogue of Microorganisms (GCM) 10K type strain sequencing project: providing services to taxonomists for standard genome sequencing and annotation.</title>
        <authorList>
            <consortium name="The Broad Institute Genomics Platform"/>
            <consortium name="The Broad Institute Genome Sequencing Center for Infectious Disease"/>
            <person name="Wu L."/>
            <person name="Ma J."/>
        </authorList>
    </citation>
    <scope>NUCLEOTIDE SEQUENCE [LARGE SCALE GENOMIC DNA]</scope>
    <source>
        <strain evidence="3">CCM 7043</strain>
    </source>
</reference>
<name>A0ABW4FB44_9PSEU</name>
<dbReference type="RefSeq" id="WP_344730637.1">
    <property type="nucleotide sequence ID" value="NZ_BAAAUS010000068.1"/>
</dbReference>
<protein>
    <recommendedName>
        <fullName evidence="4">SPOR domain-containing protein</fullName>
    </recommendedName>
</protein>
<evidence type="ECO:0000313" key="2">
    <source>
        <dbReference type="EMBL" id="MFD1524222.1"/>
    </source>
</evidence>